<dbReference type="EMBL" id="CAJVCH010121274">
    <property type="protein sequence ID" value="CAG7725397.1"/>
    <property type="molecule type" value="Genomic_DNA"/>
</dbReference>
<feature type="non-terminal residue" evidence="2">
    <location>
        <position position="1"/>
    </location>
</feature>
<evidence type="ECO:0000256" key="1">
    <source>
        <dbReference type="PROSITE-ProRule" id="PRU00803"/>
    </source>
</evidence>
<dbReference type="Proteomes" id="UP000708208">
    <property type="component" value="Unassembled WGS sequence"/>
</dbReference>
<evidence type="ECO:0000313" key="3">
    <source>
        <dbReference type="Proteomes" id="UP000708208"/>
    </source>
</evidence>
<comment type="caution">
    <text evidence="2">The sequence shown here is derived from an EMBL/GenBank/DDBJ whole genome shotgun (WGS) entry which is preliminary data.</text>
</comment>
<name>A0A8J2JWP0_9HEXA</name>
<protein>
    <submittedName>
        <fullName evidence="2">Uncharacterized protein</fullName>
    </submittedName>
</protein>
<reference evidence="2" key="1">
    <citation type="submission" date="2021-06" db="EMBL/GenBank/DDBJ databases">
        <authorList>
            <person name="Hodson N. C."/>
            <person name="Mongue J. A."/>
            <person name="Jaron S. K."/>
        </authorList>
    </citation>
    <scope>NUCLEOTIDE SEQUENCE</scope>
</reference>
<dbReference type="InterPro" id="IPR013519">
    <property type="entry name" value="Int_alpha_beta-p"/>
</dbReference>
<sequence>ENFAAFGISLQTTETDADERNKNNILAGAPVFHYGRGAIGLVKISGNSPTINWMSSSEEQPYSYFGYAVSSGKYFSNSKTYYAGGLPRANDLKGKVTLFLPPACSSVSGPCSGTIEGPKSLYGFHVGSYFGSVLYSMDIDGDGIDELFVGAPMSCYWDNINQIQNHQTQNSSDADDGLKRHRNYRDNGCVYVYKMSNNEVCVYDS</sequence>
<dbReference type="PANTHER" id="PTHR23220:SF83">
    <property type="entry name" value="INTEGRIN ALPHA-PS3-RELATED"/>
    <property type="match status" value="1"/>
</dbReference>
<dbReference type="GO" id="GO:0005178">
    <property type="term" value="F:integrin binding"/>
    <property type="evidence" value="ECO:0007669"/>
    <property type="project" value="TreeGrafter"/>
</dbReference>
<dbReference type="AlphaFoldDB" id="A0A8J2JWP0"/>
<proteinExistence type="predicted"/>
<dbReference type="PANTHER" id="PTHR23220">
    <property type="entry name" value="INTEGRIN ALPHA"/>
    <property type="match status" value="1"/>
</dbReference>
<dbReference type="GO" id="GO:0009897">
    <property type="term" value="C:external side of plasma membrane"/>
    <property type="evidence" value="ECO:0007669"/>
    <property type="project" value="TreeGrafter"/>
</dbReference>
<dbReference type="GO" id="GO:0007160">
    <property type="term" value="P:cell-matrix adhesion"/>
    <property type="evidence" value="ECO:0007669"/>
    <property type="project" value="TreeGrafter"/>
</dbReference>
<gene>
    <name evidence="2" type="ORF">AFUS01_LOCUS14354</name>
</gene>
<feature type="repeat" description="FG-GAP" evidence="1">
    <location>
        <begin position="116"/>
        <end position="173"/>
    </location>
</feature>
<dbReference type="GO" id="GO:0098609">
    <property type="term" value="P:cell-cell adhesion"/>
    <property type="evidence" value="ECO:0007669"/>
    <property type="project" value="TreeGrafter"/>
</dbReference>
<dbReference type="SMART" id="SM00191">
    <property type="entry name" value="Int_alpha"/>
    <property type="match status" value="3"/>
</dbReference>
<dbReference type="GO" id="GO:0007229">
    <property type="term" value="P:integrin-mediated signaling pathway"/>
    <property type="evidence" value="ECO:0007669"/>
    <property type="project" value="TreeGrafter"/>
</dbReference>
<organism evidence="2 3">
    <name type="scientific">Allacma fusca</name>
    <dbReference type="NCBI Taxonomy" id="39272"/>
    <lineage>
        <taxon>Eukaryota</taxon>
        <taxon>Metazoa</taxon>
        <taxon>Ecdysozoa</taxon>
        <taxon>Arthropoda</taxon>
        <taxon>Hexapoda</taxon>
        <taxon>Collembola</taxon>
        <taxon>Symphypleona</taxon>
        <taxon>Sminthuridae</taxon>
        <taxon>Allacma</taxon>
    </lineage>
</organism>
<accession>A0A8J2JWP0</accession>
<evidence type="ECO:0000313" key="2">
    <source>
        <dbReference type="EMBL" id="CAG7725397.1"/>
    </source>
</evidence>
<dbReference type="OrthoDB" id="5573735at2759"/>
<dbReference type="PROSITE" id="PS51470">
    <property type="entry name" value="FG_GAP"/>
    <property type="match status" value="1"/>
</dbReference>
<keyword evidence="3" id="KW-1185">Reference proteome</keyword>
<dbReference type="GO" id="GO:0008305">
    <property type="term" value="C:integrin complex"/>
    <property type="evidence" value="ECO:0007669"/>
    <property type="project" value="TreeGrafter"/>
</dbReference>
<dbReference type="GO" id="GO:0033627">
    <property type="term" value="P:cell adhesion mediated by integrin"/>
    <property type="evidence" value="ECO:0007669"/>
    <property type="project" value="TreeGrafter"/>
</dbReference>